<name>A0ACC0CC52_CATRO</name>
<dbReference type="Proteomes" id="UP001060085">
    <property type="component" value="Linkage Group LG01"/>
</dbReference>
<evidence type="ECO:0000313" key="1">
    <source>
        <dbReference type="EMBL" id="KAI5682521.1"/>
    </source>
</evidence>
<dbReference type="EMBL" id="CM044701">
    <property type="protein sequence ID" value="KAI5682521.1"/>
    <property type="molecule type" value="Genomic_DNA"/>
</dbReference>
<proteinExistence type="predicted"/>
<reference evidence="2" key="1">
    <citation type="journal article" date="2023" name="Nat. Plants">
        <title>Single-cell RNA sequencing provides a high-resolution roadmap for understanding the multicellular compartmentation of specialized metabolism.</title>
        <authorList>
            <person name="Sun S."/>
            <person name="Shen X."/>
            <person name="Li Y."/>
            <person name="Li Y."/>
            <person name="Wang S."/>
            <person name="Li R."/>
            <person name="Zhang H."/>
            <person name="Shen G."/>
            <person name="Guo B."/>
            <person name="Wei J."/>
            <person name="Xu J."/>
            <person name="St-Pierre B."/>
            <person name="Chen S."/>
            <person name="Sun C."/>
        </authorList>
    </citation>
    <scope>NUCLEOTIDE SEQUENCE [LARGE SCALE GENOMIC DNA]</scope>
</reference>
<evidence type="ECO:0000313" key="2">
    <source>
        <dbReference type="Proteomes" id="UP001060085"/>
    </source>
</evidence>
<comment type="caution">
    <text evidence="1">The sequence shown here is derived from an EMBL/GenBank/DDBJ whole genome shotgun (WGS) entry which is preliminary data.</text>
</comment>
<sequence length="142" mass="15811">MVGWEPTIAARVYIYNMCTKHQGWRISNKIIYISVRRLYCTRLVPRTRSSSDGEDDSDSGEWIHLKRGVDHGGCGLIGLRGHCIMLCGGVRPPSGGSGGARYRGWSKGRPCRVEAALMCPDSLRLPIYARNPHINLGRSEIQ</sequence>
<gene>
    <name evidence="1" type="ORF">M9H77_03749</name>
</gene>
<keyword evidence="2" id="KW-1185">Reference proteome</keyword>
<accession>A0ACC0CC52</accession>
<protein>
    <submittedName>
        <fullName evidence="1">Uncharacterized protein</fullName>
    </submittedName>
</protein>
<organism evidence="1 2">
    <name type="scientific">Catharanthus roseus</name>
    <name type="common">Madagascar periwinkle</name>
    <name type="synonym">Vinca rosea</name>
    <dbReference type="NCBI Taxonomy" id="4058"/>
    <lineage>
        <taxon>Eukaryota</taxon>
        <taxon>Viridiplantae</taxon>
        <taxon>Streptophyta</taxon>
        <taxon>Embryophyta</taxon>
        <taxon>Tracheophyta</taxon>
        <taxon>Spermatophyta</taxon>
        <taxon>Magnoliopsida</taxon>
        <taxon>eudicotyledons</taxon>
        <taxon>Gunneridae</taxon>
        <taxon>Pentapetalae</taxon>
        <taxon>asterids</taxon>
        <taxon>lamiids</taxon>
        <taxon>Gentianales</taxon>
        <taxon>Apocynaceae</taxon>
        <taxon>Rauvolfioideae</taxon>
        <taxon>Vinceae</taxon>
        <taxon>Catharanthinae</taxon>
        <taxon>Catharanthus</taxon>
    </lineage>
</organism>